<feature type="chain" id="PRO_5014343148" evidence="1">
    <location>
        <begin position="23"/>
        <end position="161"/>
    </location>
</feature>
<proteinExistence type="predicted"/>
<keyword evidence="1" id="KW-0732">Signal</keyword>
<gene>
    <name evidence="2" type="ORF">CVO96_03395</name>
</gene>
<evidence type="ECO:0000313" key="3">
    <source>
        <dbReference type="Proteomes" id="UP000236379"/>
    </source>
</evidence>
<dbReference type="EMBL" id="PPPD01000001">
    <property type="protein sequence ID" value="PNY80535.1"/>
    <property type="molecule type" value="Genomic_DNA"/>
</dbReference>
<dbReference type="PROSITE" id="PS51257">
    <property type="entry name" value="PROKAR_LIPOPROTEIN"/>
    <property type="match status" value="1"/>
</dbReference>
<feature type="signal peptide" evidence="1">
    <location>
        <begin position="1"/>
        <end position="22"/>
    </location>
</feature>
<dbReference type="OrthoDB" id="67975at2"/>
<organism evidence="2 3">
    <name type="scientific">Deinococcus koreensis</name>
    <dbReference type="NCBI Taxonomy" id="2054903"/>
    <lineage>
        <taxon>Bacteria</taxon>
        <taxon>Thermotogati</taxon>
        <taxon>Deinococcota</taxon>
        <taxon>Deinococci</taxon>
        <taxon>Deinococcales</taxon>
        <taxon>Deinococcaceae</taxon>
        <taxon>Deinococcus</taxon>
    </lineage>
</organism>
<dbReference type="RefSeq" id="WP_103310337.1">
    <property type="nucleotide sequence ID" value="NZ_PPPD01000001.1"/>
</dbReference>
<evidence type="ECO:0000313" key="2">
    <source>
        <dbReference type="EMBL" id="PNY80535.1"/>
    </source>
</evidence>
<keyword evidence="3" id="KW-1185">Reference proteome</keyword>
<accession>A0A2K3UVG6</accession>
<protein>
    <submittedName>
        <fullName evidence="2">Uncharacterized protein</fullName>
    </submittedName>
</protein>
<name>A0A2K3UVG6_9DEIO</name>
<dbReference type="Proteomes" id="UP000236379">
    <property type="component" value="Unassembled WGS sequence"/>
</dbReference>
<evidence type="ECO:0000256" key="1">
    <source>
        <dbReference type="SAM" id="SignalP"/>
    </source>
</evidence>
<reference evidence="2 3" key="1">
    <citation type="submission" date="2018-01" db="EMBL/GenBank/DDBJ databases">
        <title>Deinococcus koreensis sp. nov., a radiation-resistant bacterium isolated from river water.</title>
        <authorList>
            <person name="Choi A."/>
        </authorList>
    </citation>
    <scope>NUCLEOTIDE SEQUENCE [LARGE SCALE GENOMIC DNA]</scope>
    <source>
        <strain evidence="2 3">SJW1-2</strain>
    </source>
</reference>
<dbReference type="AlphaFoldDB" id="A0A2K3UVG6"/>
<sequence length="161" mass="17280">MTRPPPLPLLVAALLTLAPALASCRRDTRADTDLSSRVLFTASGSFDAQADRRERVGGGRREVSWTTRPPLDAAAVSVQFNGEARGQSWALEITRPRFTARTLAGAQARPVTTPLGEGLRPAPPSKLADTLILPTADGLRVLTRGYVTQRQPELLGAFRAP</sequence>
<comment type="caution">
    <text evidence="2">The sequence shown here is derived from an EMBL/GenBank/DDBJ whole genome shotgun (WGS) entry which is preliminary data.</text>
</comment>